<dbReference type="InterPro" id="IPR050188">
    <property type="entry name" value="RluA_PseudoU_synthase"/>
</dbReference>
<sequence length="224" mass="25743">MKILYEDKHIIVIVKPKGMPSQPDLSGDRNVYEAVLEHVGHEDKNINLGLIQRLDRPVGGIMVLTKSSEAHRAFTQKSYLNKKYLAVVEGEAEQENRLVDYLQKVRGNRTIVTSKKVPQAKEAILTYRCIKKVVVSDKSLSLLEVELETGRHHQIRAQMAHHKLPLVGDTKYNVIKEGTWVDIGLQAYKLEINHPLIGHMTFKHINKEHPFDIFFKNEDDYETL</sequence>
<name>A0A3P7SB31_9FIRM</name>
<dbReference type="EMBL" id="LR130778">
    <property type="protein sequence ID" value="VDN49039.1"/>
    <property type="molecule type" value="Genomic_DNA"/>
</dbReference>
<gene>
    <name evidence="5" type="ORF">PATL70BA_3120</name>
</gene>
<dbReference type="InterPro" id="IPR006145">
    <property type="entry name" value="PsdUridine_synth_RsuA/RluA"/>
</dbReference>
<organism evidence="5 6">
    <name type="scientific">Petrocella atlantisensis</name>
    <dbReference type="NCBI Taxonomy" id="2173034"/>
    <lineage>
        <taxon>Bacteria</taxon>
        <taxon>Bacillati</taxon>
        <taxon>Bacillota</taxon>
        <taxon>Clostridia</taxon>
        <taxon>Lachnospirales</taxon>
        <taxon>Vallitaleaceae</taxon>
        <taxon>Petrocella</taxon>
    </lineage>
</organism>
<dbReference type="GO" id="GO:0006396">
    <property type="term" value="P:RNA processing"/>
    <property type="evidence" value="ECO:0007669"/>
    <property type="project" value="UniProtKB-ARBA"/>
</dbReference>
<dbReference type="PANTHER" id="PTHR21600">
    <property type="entry name" value="MITOCHONDRIAL RNA PSEUDOURIDINE SYNTHASE"/>
    <property type="match status" value="1"/>
</dbReference>
<dbReference type="KEGG" id="cbar:PATL70BA_3120"/>
<dbReference type="InterPro" id="IPR020103">
    <property type="entry name" value="PsdUridine_synth_cat_dom_sf"/>
</dbReference>
<dbReference type="SUPFAM" id="SSF55120">
    <property type="entry name" value="Pseudouridine synthase"/>
    <property type="match status" value="1"/>
</dbReference>
<dbReference type="CDD" id="cd02869">
    <property type="entry name" value="PseudoU_synth_RluA_like"/>
    <property type="match status" value="1"/>
</dbReference>
<dbReference type="GO" id="GO:0003723">
    <property type="term" value="F:RNA binding"/>
    <property type="evidence" value="ECO:0007669"/>
    <property type="project" value="InterPro"/>
</dbReference>
<accession>A0A3P7SB31</accession>
<evidence type="ECO:0000256" key="2">
    <source>
        <dbReference type="ARBA" id="ARBA00031870"/>
    </source>
</evidence>
<evidence type="ECO:0000256" key="3">
    <source>
        <dbReference type="ARBA" id="ARBA00033164"/>
    </source>
</evidence>
<dbReference type="GO" id="GO:0001522">
    <property type="term" value="P:pseudouridine synthesis"/>
    <property type="evidence" value="ECO:0007669"/>
    <property type="project" value="InterPro"/>
</dbReference>
<evidence type="ECO:0000256" key="1">
    <source>
        <dbReference type="ARBA" id="ARBA00000073"/>
    </source>
</evidence>
<dbReference type="GO" id="GO:0009982">
    <property type="term" value="F:pseudouridine synthase activity"/>
    <property type="evidence" value="ECO:0007669"/>
    <property type="project" value="InterPro"/>
</dbReference>
<evidence type="ECO:0000313" key="5">
    <source>
        <dbReference type="EMBL" id="VDN49039.1"/>
    </source>
</evidence>
<dbReference type="Gene3D" id="3.30.2350.10">
    <property type="entry name" value="Pseudouridine synthase"/>
    <property type="match status" value="1"/>
</dbReference>
<dbReference type="Pfam" id="PF00849">
    <property type="entry name" value="PseudoU_synth_2"/>
    <property type="match status" value="1"/>
</dbReference>
<keyword evidence="6" id="KW-1185">Reference proteome</keyword>
<proteinExistence type="predicted"/>
<dbReference type="AlphaFoldDB" id="A0A3P7SB31"/>
<protein>
    <recommendedName>
        <fullName evidence="2">RNA pseudouridylate synthase</fullName>
    </recommendedName>
    <alternativeName>
        <fullName evidence="3">RNA-uridine isomerase</fullName>
    </alternativeName>
</protein>
<dbReference type="RefSeq" id="WP_125138082.1">
    <property type="nucleotide sequence ID" value="NZ_LR130778.1"/>
</dbReference>
<dbReference type="Proteomes" id="UP000279029">
    <property type="component" value="Chromosome"/>
</dbReference>
<evidence type="ECO:0000259" key="4">
    <source>
        <dbReference type="Pfam" id="PF00849"/>
    </source>
</evidence>
<evidence type="ECO:0000313" key="6">
    <source>
        <dbReference type="Proteomes" id="UP000279029"/>
    </source>
</evidence>
<feature type="domain" description="Pseudouridine synthase RsuA/RluA-like" evidence="4">
    <location>
        <begin position="9"/>
        <end position="161"/>
    </location>
</feature>
<comment type="catalytic activity">
    <reaction evidence="1">
        <text>a uridine in RNA = a pseudouridine in RNA</text>
        <dbReference type="Rhea" id="RHEA:48348"/>
        <dbReference type="Rhea" id="RHEA-COMP:12068"/>
        <dbReference type="Rhea" id="RHEA-COMP:12069"/>
        <dbReference type="ChEBI" id="CHEBI:65314"/>
        <dbReference type="ChEBI" id="CHEBI:65315"/>
    </reaction>
</comment>
<dbReference type="OrthoDB" id="9773999at2"/>
<dbReference type="GO" id="GO:0140098">
    <property type="term" value="F:catalytic activity, acting on RNA"/>
    <property type="evidence" value="ECO:0007669"/>
    <property type="project" value="UniProtKB-ARBA"/>
</dbReference>
<reference evidence="5 6" key="1">
    <citation type="submission" date="2018-09" db="EMBL/GenBank/DDBJ databases">
        <authorList>
            <person name="Postec A."/>
        </authorList>
    </citation>
    <scope>NUCLEOTIDE SEQUENCE [LARGE SCALE GENOMIC DNA]</scope>
    <source>
        <strain evidence="5">70B-A</strain>
    </source>
</reference>